<comment type="catalytic activity">
    <reaction evidence="10">
        <text>tRNA(Phe) + L-phenylalanine + ATP = L-phenylalanyl-tRNA(Phe) + AMP + diphosphate + H(+)</text>
        <dbReference type="Rhea" id="RHEA:19413"/>
        <dbReference type="Rhea" id="RHEA-COMP:9668"/>
        <dbReference type="Rhea" id="RHEA-COMP:9699"/>
        <dbReference type="ChEBI" id="CHEBI:15378"/>
        <dbReference type="ChEBI" id="CHEBI:30616"/>
        <dbReference type="ChEBI" id="CHEBI:33019"/>
        <dbReference type="ChEBI" id="CHEBI:58095"/>
        <dbReference type="ChEBI" id="CHEBI:78442"/>
        <dbReference type="ChEBI" id="CHEBI:78531"/>
        <dbReference type="ChEBI" id="CHEBI:456215"/>
        <dbReference type="EC" id="6.1.1.20"/>
    </reaction>
</comment>
<proteinExistence type="inferred from homology"/>
<dbReference type="Gene3D" id="3.30.930.10">
    <property type="entry name" value="Bira Bifunctional Protein, Domain 2"/>
    <property type="match status" value="1"/>
</dbReference>
<dbReference type="GO" id="GO:0005524">
    <property type="term" value="F:ATP binding"/>
    <property type="evidence" value="ECO:0007669"/>
    <property type="project" value="UniProtKB-KW"/>
</dbReference>
<evidence type="ECO:0000256" key="7">
    <source>
        <dbReference type="ARBA" id="ARBA00022946"/>
    </source>
</evidence>
<dbReference type="GO" id="GO:0006432">
    <property type="term" value="P:phenylalanyl-tRNA aminoacylation"/>
    <property type="evidence" value="ECO:0007669"/>
    <property type="project" value="TreeGrafter"/>
</dbReference>
<dbReference type="GO" id="GO:0005737">
    <property type="term" value="C:cytoplasm"/>
    <property type="evidence" value="ECO:0007669"/>
    <property type="project" value="TreeGrafter"/>
</dbReference>
<evidence type="ECO:0000256" key="8">
    <source>
        <dbReference type="ARBA" id="ARBA00023146"/>
    </source>
</evidence>
<evidence type="ECO:0000256" key="9">
    <source>
        <dbReference type="ARBA" id="ARBA00031194"/>
    </source>
</evidence>
<dbReference type="SUPFAM" id="SSF54991">
    <property type="entry name" value="Anticodon-binding domain of PheRS"/>
    <property type="match status" value="1"/>
</dbReference>
<dbReference type="InterPro" id="IPR005121">
    <property type="entry name" value="Fdx_antiC-bd"/>
</dbReference>
<dbReference type="InterPro" id="IPR002319">
    <property type="entry name" value="Phenylalanyl-tRNA_Synthase"/>
</dbReference>
<dbReference type="PANTHER" id="PTHR11538:SF41">
    <property type="entry name" value="PHENYLALANINE--TRNA LIGASE, MITOCHONDRIAL"/>
    <property type="match status" value="1"/>
</dbReference>
<comment type="similarity">
    <text evidence="1">Belongs to the class-II aminoacyl-tRNA synthetase family.</text>
</comment>
<keyword evidence="3" id="KW-0436">Ligase</keyword>
<dbReference type="EMBL" id="MHSH01000015">
    <property type="protein sequence ID" value="OHA41942.1"/>
    <property type="molecule type" value="Genomic_DNA"/>
</dbReference>
<evidence type="ECO:0000259" key="12">
    <source>
        <dbReference type="PROSITE" id="PS51447"/>
    </source>
</evidence>
<dbReference type="PANTHER" id="PTHR11538">
    <property type="entry name" value="PHENYLALANYL-TRNA SYNTHETASE"/>
    <property type="match status" value="1"/>
</dbReference>
<dbReference type="InterPro" id="IPR045864">
    <property type="entry name" value="aa-tRNA-synth_II/BPL/LPL"/>
</dbReference>
<dbReference type="PROSITE" id="PS50862">
    <property type="entry name" value="AA_TRNA_LIGASE_II"/>
    <property type="match status" value="1"/>
</dbReference>
<dbReference type="PROSITE" id="PS51447">
    <property type="entry name" value="FDX_ACB"/>
    <property type="match status" value="1"/>
</dbReference>
<dbReference type="InterPro" id="IPR036690">
    <property type="entry name" value="Fdx_antiC-bd_sf"/>
</dbReference>
<gene>
    <name evidence="13" type="ORF">A3H68_02440</name>
</gene>
<keyword evidence="4" id="KW-0547">Nucleotide-binding</keyword>
<evidence type="ECO:0000256" key="2">
    <source>
        <dbReference type="ARBA" id="ARBA00012814"/>
    </source>
</evidence>
<accession>A0A1G2P2U2</accession>
<dbReference type="Pfam" id="PF03147">
    <property type="entry name" value="FDX-ACB"/>
    <property type="match status" value="1"/>
</dbReference>
<dbReference type="SMART" id="SM00896">
    <property type="entry name" value="FDX-ACB"/>
    <property type="match status" value="1"/>
</dbReference>
<evidence type="ECO:0000256" key="3">
    <source>
        <dbReference type="ARBA" id="ARBA00022598"/>
    </source>
</evidence>
<evidence type="ECO:0000313" key="13">
    <source>
        <dbReference type="EMBL" id="OHA41942.1"/>
    </source>
</evidence>
<dbReference type="Proteomes" id="UP000176429">
    <property type="component" value="Unassembled WGS sequence"/>
</dbReference>
<dbReference type="GO" id="GO:0004826">
    <property type="term" value="F:phenylalanine-tRNA ligase activity"/>
    <property type="evidence" value="ECO:0007669"/>
    <property type="project" value="UniProtKB-EC"/>
</dbReference>
<organism evidence="13 14">
    <name type="scientific">Candidatus Taylorbacteria bacterium RIFCSPLOWO2_02_FULL_46_40</name>
    <dbReference type="NCBI Taxonomy" id="1802329"/>
    <lineage>
        <taxon>Bacteria</taxon>
        <taxon>Candidatus Tayloriibacteriota</taxon>
    </lineage>
</organism>
<sequence length="379" mass="44135">MKEIVISAPDEERLMAELQNKSDPGNLRLRRFLEMPDLSRNANNPIHEIVERIFSLPDFKDCDIVRVPEIIPVKECFDLFNFPPNHPARNASDTYFLNSEFILRPHTTVMWYYYLLSPEVQKKIKNNEDISVISYGKVYRKDEIDRNHMNVFHQIDGLFLCPVSRREVKLDDLKDILAKIVRSVYGSDIDYRFNPDNFPYTYPSLEMEVNASGRWIEVLGGGLAHSKVLENLGLNSKLWNGWAFGFGLERLAILSMRLPDIRLLWSQDERVLRQLHLGNVYKDVSKYPPITRDISFVVDADFIPNDYFDLIRDLGGGLVEDVSLLDKYEDPKKFSAGKISYTYRIVYRSNERTLDKSEVEPIQDKIVSETKRQFGAQIR</sequence>
<keyword evidence="5" id="KW-0067">ATP-binding</keyword>
<evidence type="ECO:0000259" key="11">
    <source>
        <dbReference type="PROSITE" id="PS50862"/>
    </source>
</evidence>
<evidence type="ECO:0000256" key="10">
    <source>
        <dbReference type="ARBA" id="ARBA00049255"/>
    </source>
</evidence>
<dbReference type="GO" id="GO:0000049">
    <property type="term" value="F:tRNA binding"/>
    <property type="evidence" value="ECO:0007669"/>
    <property type="project" value="InterPro"/>
</dbReference>
<evidence type="ECO:0000256" key="1">
    <source>
        <dbReference type="ARBA" id="ARBA00008226"/>
    </source>
</evidence>
<evidence type="ECO:0000256" key="5">
    <source>
        <dbReference type="ARBA" id="ARBA00022840"/>
    </source>
</evidence>
<dbReference type="SUPFAM" id="SSF55681">
    <property type="entry name" value="Class II aaRS and biotin synthetases"/>
    <property type="match status" value="1"/>
</dbReference>
<dbReference type="Gene3D" id="3.30.70.380">
    <property type="entry name" value="Ferrodoxin-fold anticodon-binding domain"/>
    <property type="match status" value="1"/>
</dbReference>
<feature type="domain" description="FDX-ACB" evidence="12">
    <location>
        <begin position="285"/>
        <end position="379"/>
    </location>
</feature>
<keyword evidence="6" id="KW-0648">Protein biosynthesis</keyword>
<dbReference type="Pfam" id="PF01409">
    <property type="entry name" value="tRNA-synt_2d"/>
    <property type="match status" value="1"/>
</dbReference>
<protein>
    <recommendedName>
        <fullName evidence="2">phenylalanine--tRNA ligase</fullName>
        <ecNumber evidence="2">6.1.1.20</ecNumber>
    </recommendedName>
    <alternativeName>
        <fullName evidence="9">Phenylalanyl-tRNA synthetase</fullName>
    </alternativeName>
</protein>
<dbReference type="AlphaFoldDB" id="A0A1G2P2U2"/>
<name>A0A1G2P2U2_9BACT</name>
<evidence type="ECO:0000313" key="14">
    <source>
        <dbReference type="Proteomes" id="UP000176429"/>
    </source>
</evidence>
<comment type="caution">
    <text evidence="13">The sequence shown here is derived from an EMBL/GenBank/DDBJ whole genome shotgun (WGS) entry which is preliminary data.</text>
</comment>
<keyword evidence="7" id="KW-0809">Transit peptide</keyword>
<dbReference type="InterPro" id="IPR006195">
    <property type="entry name" value="aa-tRNA-synth_II"/>
</dbReference>
<reference evidence="13 14" key="1">
    <citation type="journal article" date="2016" name="Nat. Commun.">
        <title>Thousands of microbial genomes shed light on interconnected biogeochemical processes in an aquifer system.</title>
        <authorList>
            <person name="Anantharaman K."/>
            <person name="Brown C.T."/>
            <person name="Hug L.A."/>
            <person name="Sharon I."/>
            <person name="Castelle C.J."/>
            <person name="Probst A.J."/>
            <person name="Thomas B.C."/>
            <person name="Singh A."/>
            <person name="Wilkins M.J."/>
            <person name="Karaoz U."/>
            <person name="Brodie E.L."/>
            <person name="Williams K.H."/>
            <person name="Hubbard S.S."/>
            <person name="Banfield J.F."/>
        </authorList>
    </citation>
    <scope>NUCLEOTIDE SEQUENCE [LARGE SCALE GENOMIC DNA]</scope>
</reference>
<dbReference type="EC" id="6.1.1.20" evidence="2"/>
<keyword evidence="8" id="KW-0030">Aminoacyl-tRNA synthetase</keyword>
<evidence type="ECO:0000256" key="4">
    <source>
        <dbReference type="ARBA" id="ARBA00022741"/>
    </source>
</evidence>
<feature type="domain" description="Aminoacyl-transfer RNA synthetases class-II family profile" evidence="11">
    <location>
        <begin position="65"/>
        <end position="289"/>
    </location>
</feature>
<evidence type="ECO:0000256" key="6">
    <source>
        <dbReference type="ARBA" id="ARBA00022917"/>
    </source>
</evidence>